<dbReference type="eggNOG" id="ENOG502R95B">
    <property type="taxonomic scope" value="Eukaryota"/>
</dbReference>
<evidence type="ECO:0000259" key="1">
    <source>
        <dbReference type="Pfam" id="PF17107"/>
    </source>
</evidence>
<dbReference type="Proteomes" id="UP000008782">
    <property type="component" value="Unassembled WGS sequence"/>
</dbReference>
<name>E3QJ13_COLGM</name>
<reference evidence="3" key="1">
    <citation type="journal article" date="2012" name="Nat. Genet.">
        <title>Lifestyle transitions in plant pathogenic Colletotrichum fungi deciphered by genome and transcriptome analyses.</title>
        <authorList>
            <person name="O'Connell R.J."/>
            <person name="Thon M.R."/>
            <person name="Hacquard S."/>
            <person name="Amyotte S.G."/>
            <person name="Kleemann J."/>
            <person name="Torres M.F."/>
            <person name="Damm U."/>
            <person name="Buiate E.A."/>
            <person name="Epstein L."/>
            <person name="Alkan N."/>
            <person name="Altmueller J."/>
            <person name="Alvarado-Balderrama L."/>
            <person name="Bauser C.A."/>
            <person name="Becker C."/>
            <person name="Birren B.W."/>
            <person name="Chen Z."/>
            <person name="Choi J."/>
            <person name="Crouch J.A."/>
            <person name="Duvick J.P."/>
            <person name="Farman M.A."/>
            <person name="Gan P."/>
            <person name="Heiman D."/>
            <person name="Henrissat B."/>
            <person name="Howard R.J."/>
            <person name="Kabbage M."/>
            <person name="Koch C."/>
            <person name="Kracher B."/>
            <person name="Kubo Y."/>
            <person name="Law A.D."/>
            <person name="Lebrun M.-H."/>
            <person name="Lee Y.-H."/>
            <person name="Miyara I."/>
            <person name="Moore N."/>
            <person name="Neumann U."/>
            <person name="Nordstroem K."/>
            <person name="Panaccione D.G."/>
            <person name="Panstruga R."/>
            <person name="Place M."/>
            <person name="Proctor R.H."/>
            <person name="Prusky D."/>
            <person name="Rech G."/>
            <person name="Reinhardt R."/>
            <person name="Rollins J.A."/>
            <person name="Rounsley S."/>
            <person name="Schardl C.L."/>
            <person name="Schwartz D.C."/>
            <person name="Shenoy N."/>
            <person name="Shirasu K."/>
            <person name="Sikhakolli U.R."/>
            <person name="Stueber K."/>
            <person name="Sukno S.A."/>
            <person name="Sweigard J.A."/>
            <person name="Takano Y."/>
            <person name="Takahara H."/>
            <person name="Trail F."/>
            <person name="van der Does H.C."/>
            <person name="Voll L.M."/>
            <person name="Will I."/>
            <person name="Young S."/>
            <person name="Zeng Q."/>
            <person name="Zhang J."/>
            <person name="Zhou S."/>
            <person name="Dickman M.B."/>
            <person name="Schulze-Lefert P."/>
            <person name="Ver Loren van Themaat E."/>
            <person name="Ma L.-J."/>
            <person name="Vaillancourt L.J."/>
        </authorList>
    </citation>
    <scope>NUCLEOTIDE SEQUENCE [LARGE SCALE GENOMIC DNA]</scope>
    <source>
        <strain evidence="3">M1.001 / M2 / FGSC 10212</strain>
    </source>
</reference>
<dbReference type="InterPro" id="IPR031352">
    <property type="entry name" value="SesA"/>
</dbReference>
<dbReference type="RefSeq" id="XP_008094871.1">
    <property type="nucleotide sequence ID" value="XM_008096680.1"/>
</dbReference>
<evidence type="ECO:0000313" key="3">
    <source>
        <dbReference type="Proteomes" id="UP000008782"/>
    </source>
</evidence>
<keyword evidence="3" id="KW-1185">Reference proteome</keyword>
<dbReference type="OrthoDB" id="195446at2759"/>
<organism evidence="3">
    <name type="scientific">Colletotrichum graminicola (strain M1.001 / M2 / FGSC 10212)</name>
    <name type="common">Maize anthracnose fungus</name>
    <name type="synonym">Glomerella graminicola</name>
    <dbReference type="NCBI Taxonomy" id="645133"/>
    <lineage>
        <taxon>Eukaryota</taxon>
        <taxon>Fungi</taxon>
        <taxon>Dikarya</taxon>
        <taxon>Ascomycota</taxon>
        <taxon>Pezizomycotina</taxon>
        <taxon>Sordariomycetes</taxon>
        <taxon>Hypocreomycetidae</taxon>
        <taxon>Glomerellales</taxon>
        <taxon>Glomerellaceae</taxon>
        <taxon>Colletotrichum</taxon>
        <taxon>Colletotrichum graminicola species complex</taxon>
    </lineage>
</organism>
<proteinExistence type="predicted"/>
<dbReference type="AlphaFoldDB" id="E3QJ13"/>
<protein>
    <recommendedName>
        <fullName evidence="1">NACHT-NTPase and P-loop NTPases N-terminal domain-containing protein</fullName>
    </recommendedName>
</protein>
<dbReference type="GeneID" id="24411360"/>
<feature type="domain" description="NACHT-NTPase and P-loop NTPases N-terminal" evidence="1">
    <location>
        <begin position="11"/>
        <end position="129"/>
    </location>
</feature>
<dbReference type="STRING" id="645133.E3QJ13"/>
<sequence>MASGFEIFGLIGTIITIIDTSIEVFGAIEDLRGLPEAFKEVNNRLPLIKEILEEAKGHAKDAPANEVKALGKTLASCQKKTKELQEIFLKIQMKAKDGEFVTSVYKALVLKLGKKSRVEDLMQNILQDFTV</sequence>
<dbReference type="EMBL" id="GG697351">
    <property type="protein sequence ID" value="EFQ30851.1"/>
    <property type="molecule type" value="Genomic_DNA"/>
</dbReference>
<evidence type="ECO:0000313" key="2">
    <source>
        <dbReference type="EMBL" id="EFQ30851.1"/>
    </source>
</evidence>
<dbReference type="Pfam" id="PF17107">
    <property type="entry name" value="SesA"/>
    <property type="match status" value="1"/>
</dbReference>
<dbReference type="HOGENOM" id="CLU_080513_1_0_1"/>
<gene>
    <name evidence="2" type="ORF">GLRG_05995</name>
</gene>
<accession>E3QJ13</accession>
<dbReference type="VEuPathDB" id="FungiDB:GLRG_05995"/>